<organism evidence="1 2">
    <name type="scientific">Alternaria panax</name>
    <dbReference type="NCBI Taxonomy" id="48097"/>
    <lineage>
        <taxon>Eukaryota</taxon>
        <taxon>Fungi</taxon>
        <taxon>Dikarya</taxon>
        <taxon>Ascomycota</taxon>
        <taxon>Pezizomycotina</taxon>
        <taxon>Dothideomycetes</taxon>
        <taxon>Pleosporomycetidae</taxon>
        <taxon>Pleosporales</taxon>
        <taxon>Pleosporineae</taxon>
        <taxon>Pleosporaceae</taxon>
        <taxon>Alternaria</taxon>
        <taxon>Alternaria sect. Panax</taxon>
    </lineage>
</organism>
<evidence type="ECO:0000313" key="2">
    <source>
        <dbReference type="Proteomes" id="UP001199106"/>
    </source>
</evidence>
<keyword evidence="2" id="KW-1185">Reference proteome</keyword>
<name>A0AAD4IJX6_9PLEO</name>
<gene>
    <name evidence="1" type="ORF">G6011_00857</name>
</gene>
<accession>A0AAD4IJX6</accession>
<sequence length="156" mass="17534">MATAASSSSFRFRDLPEEIRKKIYRVVLCSIRPPPTTIPLDAPSFFDEMPAEHEIETAILRTSKEIYREAYNVMVKSNRFVKVTSSRGLALRGAAKGRAVRMIAIEETVVDRFTGYVLSVHIGNTIPWKIPTTHDPDYDSHGLCEPVTAMILHSDL</sequence>
<reference evidence="1" key="1">
    <citation type="submission" date="2021-07" db="EMBL/GenBank/DDBJ databases">
        <title>Genome Resource of American Ginseng Black Spot Pathogen Alternaria panax.</title>
        <authorList>
            <person name="Qiu C."/>
            <person name="Wang W."/>
            <person name="Liu Z."/>
        </authorList>
    </citation>
    <scope>NUCLEOTIDE SEQUENCE</scope>
    <source>
        <strain evidence="1">BNCC115425</strain>
    </source>
</reference>
<dbReference type="EMBL" id="JAANER010000001">
    <property type="protein sequence ID" value="KAG9195736.1"/>
    <property type="molecule type" value="Genomic_DNA"/>
</dbReference>
<dbReference type="Proteomes" id="UP001199106">
    <property type="component" value="Unassembled WGS sequence"/>
</dbReference>
<proteinExistence type="predicted"/>
<protein>
    <submittedName>
        <fullName evidence="1">Uncharacterized protein</fullName>
    </submittedName>
</protein>
<dbReference type="AlphaFoldDB" id="A0AAD4IJX6"/>
<comment type="caution">
    <text evidence="1">The sequence shown here is derived from an EMBL/GenBank/DDBJ whole genome shotgun (WGS) entry which is preliminary data.</text>
</comment>
<evidence type="ECO:0000313" key="1">
    <source>
        <dbReference type="EMBL" id="KAG9195736.1"/>
    </source>
</evidence>